<dbReference type="CDD" id="cd00067">
    <property type="entry name" value="GAL4"/>
    <property type="match status" value="1"/>
</dbReference>
<dbReference type="Pfam" id="PF00172">
    <property type="entry name" value="Zn_clus"/>
    <property type="match status" value="1"/>
</dbReference>
<dbReference type="PANTHER" id="PTHR47660">
    <property type="entry name" value="TRANSCRIPTION FACTOR WITH C2H2 AND ZN(2)-CYS(6) DNA BINDING DOMAIN (EUROFUNG)-RELATED-RELATED"/>
    <property type="match status" value="1"/>
</dbReference>
<evidence type="ECO:0000256" key="3">
    <source>
        <dbReference type="ARBA" id="ARBA00023015"/>
    </source>
</evidence>
<keyword evidence="4" id="KW-0804">Transcription</keyword>
<evidence type="ECO:0000256" key="2">
    <source>
        <dbReference type="ARBA" id="ARBA00022833"/>
    </source>
</evidence>
<dbReference type="EMBL" id="JAPDFR010000001">
    <property type="protein sequence ID" value="KAK0392317.1"/>
    <property type="molecule type" value="Genomic_DNA"/>
</dbReference>
<dbReference type="InterPro" id="IPR036864">
    <property type="entry name" value="Zn2-C6_fun-type_DNA-bd_sf"/>
</dbReference>
<dbReference type="PROSITE" id="PS50048">
    <property type="entry name" value="ZN2_CY6_FUNGAL_2"/>
    <property type="match status" value="1"/>
</dbReference>
<feature type="domain" description="Zn(2)-C6 fungal-type" evidence="7">
    <location>
        <begin position="27"/>
        <end position="57"/>
    </location>
</feature>
<keyword evidence="1" id="KW-0479">Metal-binding</keyword>
<dbReference type="SMART" id="SM00066">
    <property type="entry name" value="GAL4"/>
    <property type="match status" value="1"/>
</dbReference>
<dbReference type="AlphaFoldDB" id="A0AA39GRP5"/>
<proteinExistence type="predicted"/>
<dbReference type="GO" id="GO:0008270">
    <property type="term" value="F:zinc ion binding"/>
    <property type="evidence" value="ECO:0007669"/>
    <property type="project" value="InterPro"/>
</dbReference>
<evidence type="ECO:0000256" key="1">
    <source>
        <dbReference type="ARBA" id="ARBA00022723"/>
    </source>
</evidence>
<feature type="region of interest" description="Disordered" evidence="6">
    <location>
        <begin position="81"/>
        <end position="104"/>
    </location>
</feature>
<dbReference type="InterPro" id="IPR001138">
    <property type="entry name" value="Zn2Cys6_DnaBD"/>
</dbReference>
<gene>
    <name evidence="8" type="ORF">NLU13_1813</name>
</gene>
<accession>A0AA39GRP5</accession>
<keyword evidence="9" id="KW-1185">Reference proteome</keyword>
<sequence length="523" mass="57243">MNNFGPLHPSRIDKGIAASVAATRQKSCNACVRGKRRCDKKAPKCTRCSSKSLECVYARVPPGATADSVLLDDDYFSSNLTSRSAKRPGDASAAPSVDSQPSVSDVPDFGAMGGFVDMPSLAGSSAGNTSPESSLDYGMDSSDVSGAGMGPAGGANTAAAEFLHDMSGFSIADLLAASNPPFGGDLWDISNFPMDGDASLPANNITANIHSGIDTATLAGKINPRPLEVVPARAIRDLSMLKEQCVVAFDPLEVHDARSRPGHILKVFTDLPITFSQTRALPFLHSRLYSSHLPKPVMTAFCAASAYANRTAETKGWTVKLIGEATKEVYNEGEKAATPLEKLARVHALLIMNTMRMLDGDIWLRSAAEKEFPVMIDWVRDLIAVRDKLEEGTPRSQWADKAYPPSSWESWLILENIRRTILASISFLCLVSILKGDTPECDLWDQPIHFTASRHLWASQTSFEFFRAWRDKPRFLIEQMQFREFWQYASPDDLDEFTRIMLTTQTGTEAMDHFMLGDTSVTV</sequence>
<protein>
    <recommendedName>
        <fullName evidence="7">Zn(2)-C6 fungal-type domain-containing protein</fullName>
    </recommendedName>
</protein>
<name>A0AA39GRP5_SARSR</name>
<keyword evidence="2" id="KW-0862">Zinc</keyword>
<comment type="caution">
    <text evidence="8">The sequence shown here is derived from an EMBL/GenBank/DDBJ whole genome shotgun (WGS) entry which is preliminary data.</text>
</comment>
<dbReference type="Gene3D" id="4.10.240.10">
    <property type="entry name" value="Zn(2)-C6 fungal-type DNA-binding domain"/>
    <property type="match status" value="1"/>
</dbReference>
<organism evidence="8 9">
    <name type="scientific">Sarocladium strictum</name>
    <name type="common">Black bundle disease fungus</name>
    <name type="synonym">Acremonium strictum</name>
    <dbReference type="NCBI Taxonomy" id="5046"/>
    <lineage>
        <taxon>Eukaryota</taxon>
        <taxon>Fungi</taxon>
        <taxon>Dikarya</taxon>
        <taxon>Ascomycota</taxon>
        <taxon>Pezizomycotina</taxon>
        <taxon>Sordariomycetes</taxon>
        <taxon>Hypocreomycetidae</taxon>
        <taxon>Hypocreales</taxon>
        <taxon>Sarocladiaceae</taxon>
        <taxon>Sarocladium</taxon>
    </lineage>
</organism>
<dbReference type="GO" id="GO:0000981">
    <property type="term" value="F:DNA-binding transcription factor activity, RNA polymerase II-specific"/>
    <property type="evidence" value="ECO:0007669"/>
    <property type="project" value="InterPro"/>
</dbReference>
<evidence type="ECO:0000256" key="6">
    <source>
        <dbReference type="SAM" id="MobiDB-lite"/>
    </source>
</evidence>
<dbReference type="SUPFAM" id="SSF57701">
    <property type="entry name" value="Zn2/Cys6 DNA-binding domain"/>
    <property type="match status" value="1"/>
</dbReference>
<evidence type="ECO:0000256" key="4">
    <source>
        <dbReference type="ARBA" id="ARBA00023163"/>
    </source>
</evidence>
<dbReference type="Proteomes" id="UP001175261">
    <property type="component" value="Unassembled WGS sequence"/>
</dbReference>
<evidence type="ECO:0000259" key="7">
    <source>
        <dbReference type="PROSITE" id="PS50048"/>
    </source>
</evidence>
<keyword evidence="5" id="KW-0539">Nucleus</keyword>
<reference evidence="8" key="1">
    <citation type="submission" date="2022-10" db="EMBL/GenBank/DDBJ databases">
        <title>Determination and structural analysis of whole genome sequence of Sarocladium strictum F4-1.</title>
        <authorList>
            <person name="Hu L."/>
            <person name="Jiang Y."/>
        </authorList>
    </citation>
    <scope>NUCLEOTIDE SEQUENCE</scope>
    <source>
        <strain evidence="8">F4-1</strain>
    </source>
</reference>
<evidence type="ECO:0000256" key="5">
    <source>
        <dbReference type="ARBA" id="ARBA00023242"/>
    </source>
</evidence>
<evidence type="ECO:0000313" key="9">
    <source>
        <dbReference type="Proteomes" id="UP001175261"/>
    </source>
</evidence>
<evidence type="ECO:0000313" key="8">
    <source>
        <dbReference type="EMBL" id="KAK0392317.1"/>
    </source>
</evidence>
<keyword evidence="3" id="KW-0805">Transcription regulation</keyword>
<feature type="compositionally biased region" description="Low complexity" evidence="6">
    <location>
        <begin position="90"/>
        <end position="104"/>
    </location>
</feature>